<feature type="domain" description="PIN" evidence="1">
    <location>
        <begin position="4"/>
        <end position="116"/>
    </location>
</feature>
<dbReference type="InterPro" id="IPR029060">
    <property type="entry name" value="PIN-like_dom_sf"/>
</dbReference>
<accession>A0A0C1YJC7</accession>
<dbReference type="PANTHER" id="PTHR34610:SF3">
    <property type="entry name" value="SSL7007 PROTEIN"/>
    <property type="match status" value="1"/>
</dbReference>
<dbReference type="Pfam" id="PF13470">
    <property type="entry name" value="PIN_3"/>
    <property type="match status" value="1"/>
</dbReference>
<reference evidence="2" key="2">
    <citation type="journal article" date="2015" name="Genome Announc.">
        <title>Draft Genome Sequence of Filamentous Marine Cyanobacterium Lyngbya confervoides Strain BDU141951.</title>
        <authorList>
            <person name="Chandrababunaidu M.M."/>
            <person name="Sen D."/>
            <person name="Tripathy S."/>
        </authorList>
    </citation>
    <scope>NUCLEOTIDE SEQUENCE</scope>
    <source>
        <strain evidence="2">BDU141951</strain>
    </source>
</reference>
<dbReference type="AlphaFoldDB" id="A0A0C1YJC7"/>
<reference evidence="2" key="1">
    <citation type="submission" date="2014-11" db="EMBL/GenBank/DDBJ databases">
        <authorList>
            <person name="Malar M.C."/>
            <person name="Sen D."/>
            <person name="Tripathy S."/>
        </authorList>
    </citation>
    <scope>NUCLEOTIDE SEQUENCE</scope>
    <source>
        <strain evidence="2">BDU141951</strain>
    </source>
</reference>
<dbReference type="CDD" id="cd09854">
    <property type="entry name" value="PIN_VapC-like"/>
    <property type="match status" value="1"/>
</dbReference>
<dbReference type="PANTHER" id="PTHR34610">
    <property type="entry name" value="SSL7007 PROTEIN"/>
    <property type="match status" value="1"/>
</dbReference>
<dbReference type="InterPro" id="IPR002716">
    <property type="entry name" value="PIN_dom"/>
</dbReference>
<sequence length="145" mass="16387">MTTRIVIDTSVFVSALIGPSGPSRQLIRRCLTGEYQLMGTSLFCEYESVIGRKQVLEPCPLTQAEILALLQALMSVSQWVFVYYTWRPNLKDEADNHLIELAIAGRASLIATNNIRDFQNSELRFPHLQILKPEAILKGESSWPH</sequence>
<dbReference type="EMBL" id="JTHE02000003">
    <property type="protein sequence ID" value="NEV69312.1"/>
    <property type="molecule type" value="Genomic_DNA"/>
</dbReference>
<gene>
    <name evidence="2" type="ORF">QQ91_019635</name>
</gene>
<proteinExistence type="predicted"/>
<organism evidence="2">
    <name type="scientific">Lyngbya confervoides BDU141951</name>
    <dbReference type="NCBI Taxonomy" id="1574623"/>
    <lineage>
        <taxon>Bacteria</taxon>
        <taxon>Bacillati</taxon>
        <taxon>Cyanobacteriota</taxon>
        <taxon>Cyanophyceae</taxon>
        <taxon>Oscillatoriophycideae</taxon>
        <taxon>Oscillatoriales</taxon>
        <taxon>Microcoleaceae</taxon>
        <taxon>Lyngbya</taxon>
    </lineage>
</organism>
<protein>
    <submittedName>
        <fullName evidence="2">Putative toxin-antitoxin system toxin component, PIN family</fullName>
    </submittedName>
</protein>
<dbReference type="NCBIfam" id="TIGR00305">
    <property type="entry name" value="putative toxin-antitoxin system toxin component, PIN family"/>
    <property type="match status" value="1"/>
</dbReference>
<reference evidence="2" key="3">
    <citation type="submission" date="2020-02" db="EMBL/GenBank/DDBJ databases">
        <authorList>
            <person name="Sarangi A.N."/>
            <person name="Ghosh S."/>
            <person name="Mukherjee M."/>
            <person name="Tripathy S."/>
        </authorList>
    </citation>
    <scope>NUCLEOTIDE SEQUENCE</scope>
    <source>
        <strain evidence="2">BDU141951</strain>
    </source>
</reference>
<evidence type="ECO:0000313" key="2">
    <source>
        <dbReference type="EMBL" id="NEV69312.1"/>
    </source>
</evidence>
<comment type="caution">
    <text evidence="2">The sequence shown here is derived from an EMBL/GenBank/DDBJ whole genome shotgun (WGS) entry which is preliminary data.</text>
</comment>
<name>A0A0C1YJC7_9CYAN</name>
<dbReference type="SUPFAM" id="SSF88723">
    <property type="entry name" value="PIN domain-like"/>
    <property type="match status" value="1"/>
</dbReference>
<dbReference type="InterPro" id="IPR002850">
    <property type="entry name" value="PIN_toxin-like"/>
</dbReference>
<evidence type="ECO:0000259" key="1">
    <source>
        <dbReference type="Pfam" id="PF13470"/>
    </source>
</evidence>